<dbReference type="PANTHER" id="PTHR13318">
    <property type="entry name" value="PARTNER OF PAIRED, ISOFORM B-RELATED"/>
    <property type="match status" value="1"/>
</dbReference>
<protein>
    <recommendedName>
        <fullName evidence="3">SCF ubiquitin ligase complex subunit</fullName>
    </recommendedName>
</protein>
<organism evidence="1 2">
    <name type="scientific">Rhizopus stolonifer</name>
    <name type="common">Rhizopus nigricans</name>
    <dbReference type="NCBI Taxonomy" id="4846"/>
    <lineage>
        <taxon>Eukaryota</taxon>
        <taxon>Fungi</taxon>
        <taxon>Fungi incertae sedis</taxon>
        <taxon>Mucoromycota</taxon>
        <taxon>Mucoromycotina</taxon>
        <taxon>Mucoromycetes</taxon>
        <taxon>Mucorales</taxon>
        <taxon>Mucorineae</taxon>
        <taxon>Rhizopodaceae</taxon>
        <taxon>Rhizopus</taxon>
    </lineage>
</organism>
<keyword evidence="2" id="KW-1185">Reference proteome</keyword>
<dbReference type="SUPFAM" id="SSF52047">
    <property type="entry name" value="RNI-like"/>
    <property type="match status" value="1"/>
</dbReference>
<dbReference type="InterPro" id="IPR006553">
    <property type="entry name" value="Leu-rich_rpt_Cys-con_subtyp"/>
</dbReference>
<proteinExistence type="predicted"/>
<dbReference type="OrthoDB" id="6781668at2759"/>
<dbReference type="GO" id="GO:0019005">
    <property type="term" value="C:SCF ubiquitin ligase complex"/>
    <property type="evidence" value="ECO:0007669"/>
    <property type="project" value="TreeGrafter"/>
</dbReference>
<sequence length="318" mass="35572">MTIRPLLTMPQNQLESLVLYGCGKIDAQVLANVIHRHADTLVRLRLTDINDTILDAIQNCKKLNDLGLEHCTTLSNSALTRFFINFVKNKVQLSHLRLRDIDNLTSSHLKLIATSASHLSLARIDMSECNQVKSDGVCWLAKECIHLTNLALAYQTGVTNQAIQLFISNCHQLTHVDVSGCRLLTDHAFIPLINAVDDNLMKTTLETLNLSGLDSISATLIHQLLNKVYSLQELCLGVTYDLDEADRILDVVNSGGEIQFFIDYYTIYRLPASKKQKTRLRTLSHHERSTVLSNDTSVPIFSLPSASTWNLPPPVFPL</sequence>
<accession>A0A367KN98</accession>
<dbReference type="Proteomes" id="UP000253551">
    <property type="component" value="Unassembled WGS sequence"/>
</dbReference>
<gene>
    <name evidence="1" type="ORF">CU098_012298</name>
</gene>
<dbReference type="GO" id="GO:0031146">
    <property type="term" value="P:SCF-dependent proteasomal ubiquitin-dependent protein catabolic process"/>
    <property type="evidence" value="ECO:0007669"/>
    <property type="project" value="TreeGrafter"/>
</dbReference>
<evidence type="ECO:0008006" key="3">
    <source>
        <dbReference type="Google" id="ProtNLM"/>
    </source>
</evidence>
<dbReference type="STRING" id="4846.A0A367KN98"/>
<dbReference type="InterPro" id="IPR032675">
    <property type="entry name" value="LRR_dom_sf"/>
</dbReference>
<comment type="caution">
    <text evidence="1">The sequence shown here is derived from an EMBL/GenBank/DDBJ whole genome shotgun (WGS) entry which is preliminary data.</text>
</comment>
<name>A0A367KN98_RHIST</name>
<evidence type="ECO:0000313" key="2">
    <source>
        <dbReference type="Proteomes" id="UP000253551"/>
    </source>
</evidence>
<dbReference type="EMBL" id="PJQM01000921">
    <property type="protein sequence ID" value="RCI03713.1"/>
    <property type="molecule type" value="Genomic_DNA"/>
</dbReference>
<evidence type="ECO:0000313" key="1">
    <source>
        <dbReference type="EMBL" id="RCI03713.1"/>
    </source>
</evidence>
<reference evidence="1 2" key="1">
    <citation type="journal article" date="2018" name="G3 (Bethesda)">
        <title>Phylogenetic and Phylogenomic Definition of Rhizopus Species.</title>
        <authorList>
            <person name="Gryganskyi A.P."/>
            <person name="Golan J."/>
            <person name="Dolatabadi S."/>
            <person name="Mondo S."/>
            <person name="Robb S."/>
            <person name="Idnurm A."/>
            <person name="Muszewska A."/>
            <person name="Steczkiewicz K."/>
            <person name="Masonjones S."/>
            <person name="Liao H.L."/>
            <person name="Gajdeczka M.T."/>
            <person name="Anike F."/>
            <person name="Vuek A."/>
            <person name="Anishchenko I.M."/>
            <person name="Voigt K."/>
            <person name="de Hoog G.S."/>
            <person name="Smith M.E."/>
            <person name="Heitman J."/>
            <person name="Vilgalys R."/>
            <person name="Stajich J.E."/>
        </authorList>
    </citation>
    <scope>NUCLEOTIDE SEQUENCE [LARGE SCALE GENOMIC DNA]</scope>
    <source>
        <strain evidence="1 2">LSU 92-RS-03</strain>
    </source>
</reference>
<dbReference type="SMART" id="SM00367">
    <property type="entry name" value="LRR_CC"/>
    <property type="match status" value="5"/>
</dbReference>
<dbReference type="Gene3D" id="3.80.10.10">
    <property type="entry name" value="Ribonuclease Inhibitor"/>
    <property type="match status" value="1"/>
</dbReference>
<dbReference type="PANTHER" id="PTHR13318:SF190">
    <property type="entry name" value="PARTNER OF PAIRED, ISOFORM B"/>
    <property type="match status" value="1"/>
</dbReference>
<dbReference type="AlphaFoldDB" id="A0A367KN98"/>